<keyword evidence="1" id="KW-0472">Membrane</keyword>
<proteinExistence type="predicted"/>
<dbReference type="AlphaFoldDB" id="M0IKE3"/>
<evidence type="ECO:0000256" key="1">
    <source>
        <dbReference type="SAM" id="Phobius"/>
    </source>
</evidence>
<feature type="transmembrane region" description="Helical" evidence="1">
    <location>
        <begin position="103"/>
        <end position="122"/>
    </location>
</feature>
<keyword evidence="1" id="KW-1133">Transmembrane helix</keyword>
<protein>
    <submittedName>
        <fullName evidence="2">Uncharacterized protein</fullName>
    </submittedName>
</protein>
<evidence type="ECO:0000313" key="2">
    <source>
        <dbReference type="EMBL" id="ELZ95929.1"/>
    </source>
</evidence>
<feature type="transmembrane region" description="Helical" evidence="1">
    <location>
        <begin position="12"/>
        <end position="33"/>
    </location>
</feature>
<name>M0IKE3_9EURY</name>
<keyword evidence="1" id="KW-0812">Transmembrane</keyword>
<evidence type="ECO:0000313" key="3">
    <source>
        <dbReference type="Proteomes" id="UP000011550"/>
    </source>
</evidence>
<sequence>MAENTQQTKIRVRLFHYLLILFVLYLPLVPYWYLRSGPTLLLNPIEMLVAVVSGSLLLFGGVSLIERFVNTSAKSLVALNGVGLGFGLGASIGHWVGIPEEAAVFPGLFGSLVLTVGLFHVYERYVL</sequence>
<feature type="transmembrane region" description="Helical" evidence="1">
    <location>
        <begin position="45"/>
        <end position="65"/>
    </location>
</feature>
<accession>M0IKE3</accession>
<gene>
    <name evidence="2" type="ORF">C440_06552</name>
</gene>
<comment type="caution">
    <text evidence="2">The sequence shown here is derived from an EMBL/GenBank/DDBJ whole genome shotgun (WGS) entry which is preliminary data.</text>
</comment>
<dbReference type="STRING" id="662479.C440_06552"/>
<feature type="transmembrane region" description="Helical" evidence="1">
    <location>
        <begin position="77"/>
        <end position="97"/>
    </location>
</feature>
<dbReference type="RefSeq" id="WP_008319437.1">
    <property type="nucleotide sequence ID" value="NZ_AOLN01000010.1"/>
</dbReference>
<dbReference type="Proteomes" id="UP000011550">
    <property type="component" value="Unassembled WGS sequence"/>
</dbReference>
<dbReference type="EMBL" id="AOLN01000010">
    <property type="protein sequence ID" value="ELZ95929.1"/>
    <property type="molecule type" value="Genomic_DNA"/>
</dbReference>
<reference evidence="2 3" key="1">
    <citation type="journal article" date="2014" name="PLoS Genet.">
        <title>Phylogenetically driven sequencing of extremely halophilic archaea reveals strategies for static and dynamic osmo-response.</title>
        <authorList>
            <person name="Becker E.A."/>
            <person name="Seitzer P.M."/>
            <person name="Tritt A."/>
            <person name="Larsen D."/>
            <person name="Krusor M."/>
            <person name="Yao A.I."/>
            <person name="Wu D."/>
            <person name="Madern D."/>
            <person name="Eisen J.A."/>
            <person name="Darling A.E."/>
            <person name="Facciotti M.T."/>
        </authorList>
    </citation>
    <scope>NUCLEOTIDE SEQUENCE [LARGE SCALE GENOMIC DNA]</scope>
    <source>
        <strain evidence="2 3">ATCC BAA-1512</strain>
    </source>
</reference>
<organism evidence="2 3">
    <name type="scientific">Haloferax mucosum ATCC BAA-1512</name>
    <dbReference type="NCBI Taxonomy" id="662479"/>
    <lineage>
        <taxon>Archaea</taxon>
        <taxon>Methanobacteriati</taxon>
        <taxon>Methanobacteriota</taxon>
        <taxon>Stenosarchaea group</taxon>
        <taxon>Halobacteria</taxon>
        <taxon>Halobacteriales</taxon>
        <taxon>Haloferacaceae</taxon>
        <taxon>Haloferax</taxon>
    </lineage>
</organism>
<keyword evidence="3" id="KW-1185">Reference proteome</keyword>